<dbReference type="EMBL" id="LXSL01000013">
    <property type="protein sequence ID" value="OAM30075.1"/>
    <property type="molecule type" value="Genomic_DNA"/>
</dbReference>
<keyword evidence="2" id="KW-1003">Cell membrane</keyword>
<gene>
    <name evidence="7" type="ORF">A7P95_03015</name>
</gene>
<dbReference type="Proteomes" id="UP000077885">
    <property type="component" value="Unassembled WGS sequence"/>
</dbReference>
<dbReference type="PANTHER" id="PTHR43646">
    <property type="entry name" value="GLYCOSYLTRANSFERASE"/>
    <property type="match status" value="1"/>
</dbReference>
<accession>A0A1A9RYL6</accession>
<feature type="domain" description="Glycosyltransferase 2-like" evidence="6">
    <location>
        <begin position="7"/>
        <end position="148"/>
    </location>
</feature>
<protein>
    <recommendedName>
        <fullName evidence="6">Glycosyltransferase 2-like domain-containing protein</fullName>
    </recommendedName>
</protein>
<evidence type="ECO:0000256" key="2">
    <source>
        <dbReference type="ARBA" id="ARBA00022475"/>
    </source>
</evidence>
<keyword evidence="5" id="KW-0472">Membrane</keyword>
<evidence type="ECO:0000256" key="1">
    <source>
        <dbReference type="ARBA" id="ARBA00004236"/>
    </source>
</evidence>
<evidence type="ECO:0000256" key="5">
    <source>
        <dbReference type="ARBA" id="ARBA00023136"/>
    </source>
</evidence>
<evidence type="ECO:0000313" key="7">
    <source>
        <dbReference type="EMBL" id="OAM30075.1"/>
    </source>
</evidence>
<dbReference type="Gene3D" id="3.90.550.10">
    <property type="entry name" value="Spore Coat Polysaccharide Biosynthesis Protein SpsA, Chain A"/>
    <property type="match status" value="1"/>
</dbReference>
<keyword evidence="4" id="KW-0808">Transferase</keyword>
<comment type="subcellular location">
    <subcellularLocation>
        <location evidence="1">Cell membrane</location>
    </subcellularLocation>
</comment>
<proteinExistence type="predicted"/>
<evidence type="ECO:0000256" key="3">
    <source>
        <dbReference type="ARBA" id="ARBA00022676"/>
    </source>
</evidence>
<keyword evidence="3" id="KW-0328">Glycosyltransferase</keyword>
<dbReference type="Pfam" id="PF00535">
    <property type="entry name" value="Glycos_transf_2"/>
    <property type="match status" value="1"/>
</dbReference>
<sequence>MHRPHFSIVIITLNEEENIAKLLGDLQAQTFNDFEVIVSDSNSDDDTLAVARRFSGSLNLRTVAMKARSVGLGRNAGAAEARANRLIFFDADVRLDADFLARARRALDNSGLLVAAARLRSRDPSWRIRAAIRSADWIMRAMQFWFPQCAGACIFSTQTVHRHLGGFDETITLGEDCDYVNRASKSFRFHILPVYFEFHPRRLKQDGLLAVGLTYLRGAWHRLTKGEIRNHAVPYQQGHYRKNEPDSRR</sequence>
<dbReference type="GO" id="GO:0016757">
    <property type="term" value="F:glycosyltransferase activity"/>
    <property type="evidence" value="ECO:0007669"/>
    <property type="project" value="UniProtKB-KW"/>
</dbReference>
<reference evidence="8" key="1">
    <citation type="submission" date="2016-05" db="EMBL/GenBank/DDBJ databases">
        <title>Draft genome of Corynebacterium afermentans subsp. afermentans LCDC 88199T.</title>
        <authorList>
            <person name="Bernier A.-M."/>
            <person name="Bernard K."/>
        </authorList>
    </citation>
    <scope>NUCLEOTIDE SEQUENCE [LARGE SCALE GENOMIC DNA]</scope>
    <source>
        <strain evidence="8">NML02-A-017</strain>
    </source>
</reference>
<evidence type="ECO:0000259" key="6">
    <source>
        <dbReference type="Pfam" id="PF00535"/>
    </source>
</evidence>
<dbReference type="InterPro" id="IPR029044">
    <property type="entry name" value="Nucleotide-diphossugar_trans"/>
</dbReference>
<keyword evidence="8" id="KW-1185">Reference proteome</keyword>
<comment type="caution">
    <text evidence="7">The sequence shown here is derived from an EMBL/GenBank/DDBJ whole genome shotgun (WGS) entry which is preliminary data.</text>
</comment>
<dbReference type="AlphaFoldDB" id="A0A1A9RYL6"/>
<evidence type="ECO:0000256" key="4">
    <source>
        <dbReference type="ARBA" id="ARBA00022679"/>
    </source>
</evidence>
<dbReference type="SUPFAM" id="SSF53448">
    <property type="entry name" value="Nucleotide-diphospho-sugar transferases"/>
    <property type="match status" value="1"/>
</dbReference>
<evidence type="ECO:0000313" key="8">
    <source>
        <dbReference type="Proteomes" id="UP000077885"/>
    </source>
</evidence>
<dbReference type="InterPro" id="IPR001173">
    <property type="entry name" value="Glyco_trans_2-like"/>
</dbReference>
<dbReference type="PANTHER" id="PTHR43646:SF2">
    <property type="entry name" value="GLYCOSYLTRANSFERASE 2-LIKE DOMAIN-CONTAINING PROTEIN"/>
    <property type="match status" value="1"/>
</dbReference>
<name>A0A1A9RYL6_9NEIS</name>
<dbReference type="OrthoDB" id="9802649at2"/>
<organism evidence="7 8">
    <name type="scientific">Eikenella longinqua</name>
    <dbReference type="NCBI Taxonomy" id="1795827"/>
    <lineage>
        <taxon>Bacteria</taxon>
        <taxon>Pseudomonadati</taxon>
        <taxon>Pseudomonadota</taxon>
        <taxon>Betaproteobacteria</taxon>
        <taxon>Neisseriales</taxon>
        <taxon>Neisseriaceae</taxon>
        <taxon>Eikenella</taxon>
    </lineage>
</organism>
<dbReference type="GO" id="GO:0005886">
    <property type="term" value="C:plasma membrane"/>
    <property type="evidence" value="ECO:0007669"/>
    <property type="project" value="UniProtKB-SubCell"/>
</dbReference>